<dbReference type="GO" id="GO:0000724">
    <property type="term" value="P:double-strand break repair via homologous recombination"/>
    <property type="evidence" value="ECO:0007669"/>
    <property type="project" value="InterPro"/>
</dbReference>
<comment type="caution">
    <text evidence="1">The sequence shown here is derived from an EMBL/GenBank/DDBJ whole genome shotgun (WGS) entry which is preliminary data.</text>
</comment>
<dbReference type="GO" id="GO:0005815">
    <property type="term" value="C:microtubule organizing center"/>
    <property type="evidence" value="ECO:0007669"/>
    <property type="project" value="TreeGrafter"/>
</dbReference>
<accession>A0AAD7AL22</accession>
<dbReference type="GO" id="GO:0033063">
    <property type="term" value="C:Rad51B-Rad51C-Rad51D-XRCC2 complex"/>
    <property type="evidence" value="ECO:0007669"/>
    <property type="project" value="InterPro"/>
</dbReference>
<dbReference type="CDD" id="cd19490">
    <property type="entry name" value="XRCC2"/>
    <property type="match status" value="1"/>
</dbReference>
<gene>
    <name evidence="1" type="ORF">DFH08DRAFT_844708</name>
</gene>
<evidence type="ECO:0000313" key="2">
    <source>
        <dbReference type="Proteomes" id="UP001218218"/>
    </source>
</evidence>
<dbReference type="GO" id="GO:0000400">
    <property type="term" value="F:four-way junction DNA binding"/>
    <property type="evidence" value="ECO:0007669"/>
    <property type="project" value="TreeGrafter"/>
</dbReference>
<dbReference type="InterPro" id="IPR030547">
    <property type="entry name" value="XRCC2"/>
</dbReference>
<sequence length="305" mass="33166">MLDAIPSESLFSLLTASRTPAPPPPIPIPNFGSLNCGDVLEIQGPSGSGKTQLLYLFLAMCIVPRSLGGWEKAAVVFDTQSFDIRNFRRVLLSRLVPAFSRFQTSSDDAQLLAETALRKLHIFCPSSTAQLATSIYNLPAYQKTHMPDADIALVAVDSLSAFYWPDRFTAEQLRPPARTATPLQHVLTALQKFRLSHNPVTILTNWALTLADNSSGPPTAPPVFYKQHLPSFPSFPGSVPTNPFSLPLTHHITLYLAAIPPFHGNPSTFPGISDAEAGRVTGYLRRPGSAQVGSFTVDIRTNDAM</sequence>
<proteinExistence type="predicted"/>
<dbReference type="EMBL" id="JARIHO010000005">
    <property type="protein sequence ID" value="KAJ7361625.1"/>
    <property type="molecule type" value="Genomic_DNA"/>
</dbReference>
<dbReference type="PANTHER" id="PTHR46644">
    <property type="entry name" value="DNA REPAIR PROTEIN XRCC2"/>
    <property type="match status" value="1"/>
</dbReference>
<dbReference type="InterPro" id="IPR027417">
    <property type="entry name" value="P-loop_NTPase"/>
</dbReference>
<dbReference type="GO" id="GO:0042148">
    <property type="term" value="P:DNA strand invasion"/>
    <property type="evidence" value="ECO:0007669"/>
    <property type="project" value="TreeGrafter"/>
</dbReference>
<name>A0AAD7AL22_9AGAR</name>
<organism evidence="1 2">
    <name type="scientific">Mycena albidolilacea</name>
    <dbReference type="NCBI Taxonomy" id="1033008"/>
    <lineage>
        <taxon>Eukaryota</taxon>
        <taxon>Fungi</taxon>
        <taxon>Dikarya</taxon>
        <taxon>Basidiomycota</taxon>
        <taxon>Agaricomycotina</taxon>
        <taxon>Agaricomycetes</taxon>
        <taxon>Agaricomycetidae</taxon>
        <taxon>Agaricales</taxon>
        <taxon>Marasmiineae</taxon>
        <taxon>Mycenaceae</taxon>
        <taxon>Mycena</taxon>
    </lineage>
</organism>
<dbReference type="Gene3D" id="3.40.50.300">
    <property type="entry name" value="P-loop containing nucleotide triphosphate hydrolases"/>
    <property type="match status" value="1"/>
</dbReference>
<reference evidence="1" key="1">
    <citation type="submission" date="2023-03" db="EMBL/GenBank/DDBJ databases">
        <title>Massive genome expansion in bonnet fungi (Mycena s.s.) driven by repeated elements and novel gene families across ecological guilds.</title>
        <authorList>
            <consortium name="Lawrence Berkeley National Laboratory"/>
            <person name="Harder C.B."/>
            <person name="Miyauchi S."/>
            <person name="Viragh M."/>
            <person name="Kuo A."/>
            <person name="Thoen E."/>
            <person name="Andreopoulos B."/>
            <person name="Lu D."/>
            <person name="Skrede I."/>
            <person name="Drula E."/>
            <person name="Henrissat B."/>
            <person name="Morin E."/>
            <person name="Kohler A."/>
            <person name="Barry K."/>
            <person name="LaButti K."/>
            <person name="Morin E."/>
            <person name="Salamov A."/>
            <person name="Lipzen A."/>
            <person name="Mereny Z."/>
            <person name="Hegedus B."/>
            <person name="Baldrian P."/>
            <person name="Stursova M."/>
            <person name="Weitz H."/>
            <person name="Taylor A."/>
            <person name="Grigoriev I.V."/>
            <person name="Nagy L.G."/>
            <person name="Martin F."/>
            <person name="Kauserud H."/>
        </authorList>
    </citation>
    <scope>NUCLEOTIDE SEQUENCE</scope>
    <source>
        <strain evidence="1">CBHHK002</strain>
    </source>
</reference>
<dbReference type="Proteomes" id="UP001218218">
    <property type="component" value="Unassembled WGS sequence"/>
</dbReference>
<dbReference type="SUPFAM" id="SSF52540">
    <property type="entry name" value="P-loop containing nucleoside triphosphate hydrolases"/>
    <property type="match status" value="1"/>
</dbReference>
<dbReference type="AlphaFoldDB" id="A0AAD7AL22"/>
<protein>
    <submittedName>
        <fullName evidence="1">Uncharacterized protein</fullName>
    </submittedName>
</protein>
<evidence type="ECO:0000313" key="1">
    <source>
        <dbReference type="EMBL" id="KAJ7361625.1"/>
    </source>
</evidence>
<dbReference type="PANTHER" id="PTHR46644:SF2">
    <property type="entry name" value="DNA REPAIR PROTEIN XRCC2"/>
    <property type="match status" value="1"/>
</dbReference>
<keyword evidence="2" id="KW-1185">Reference proteome</keyword>
<dbReference type="GO" id="GO:0005657">
    <property type="term" value="C:replication fork"/>
    <property type="evidence" value="ECO:0007669"/>
    <property type="project" value="InterPro"/>
</dbReference>